<dbReference type="EMBL" id="BAAAUD010000023">
    <property type="protein sequence ID" value="GAA2938850.1"/>
    <property type="molecule type" value="Genomic_DNA"/>
</dbReference>
<accession>A0ABP6JPK2</accession>
<protein>
    <recommendedName>
        <fullName evidence="4">Ricin B lectin domain-containing protein</fullName>
    </recommendedName>
</protein>
<evidence type="ECO:0008006" key="4">
    <source>
        <dbReference type="Google" id="ProtNLM"/>
    </source>
</evidence>
<dbReference type="SUPFAM" id="SSF50370">
    <property type="entry name" value="Ricin B-like lectins"/>
    <property type="match status" value="1"/>
</dbReference>
<dbReference type="PROSITE" id="PS51318">
    <property type="entry name" value="TAT"/>
    <property type="match status" value="1"/>
</dbReference>
<reference evidence="3" key="1">
    <citation type="journal article" date="2019" name="Int. J. Syst. Evol. Microbiol.">
        <title>The Global Catalogue of Microorganisms (GCM) 10K type strain sequencing project: providing services to taxonomists for standard genome sequencing and annotation.</title>
        <authorList>
            <consortium name="The Broad Institute Genomics Platform"/>
            <consortium name="The Broad Institute Genome Sequencing Center for Infectious Disease"/>
            <person name="Wu L."/>
            <person name="Ma J."/>
        </authorList>
    </citation>
    <scope>NUCLEOTIDE SEQUENCE [LARGE SCALE GENOMIC DNA]</scope>
    <source>
        <strain evidence="3">JCM 9088</strain>
    </source>
</reference>
<evidence type="ECO:0000313" key="2">
    <source>
        <dbReference type="EMBL" id="GAA2938850.1"/>
    </source>
</evidence>
<feature type="signal peptide" evidence="1">
    <location>
        <begin position="1"/>
        <end position="24"/>
    </location>
</feature>
<dbReference type="RefSeq" id="WP_344494456.1">
    <property type="nucleotide sequence ID" value="NZ_BAAAUD010000023.1"/>
</dbReference>
<dbReference type="InterPro" id="IPR035992">
    <property type="entry name" value="Ricin_B-like_lectins"/>
</dbReference>
<evidence type="ECO:0000313" key="3">
    <source>
        <dbReference type="Proteomes" id="UP001500403"/>
    </source>
</evidence>
<keyword evidence="1" id="KW-0732">Signal</keyword>
<feature type="chain" id="PRO_5046570692" description="Ricin B lectin domain-containing protein" evidence="1">
    <location>
        <begin position="25"/>
        <end position="193"/>
    </location>
</feature>
<dbReference type="PROSITE" id="PS50231">
    <property type="entry name" value="RICIN_B_LECTIN"/>
    <property type="match status" value="1"/>
</dbReference>
<comment type="caution">
    <text evidence="2">The sequence shown here is derived from an EMBL/GenBank/DDBJ whole genome shotgun (WGS) entry which is preliminary data.</text>
</comment>
<proteinExistence type="predicted"/>
<dbReference type="CDD" id="cd00161">
    <property type="entry name" value="beta-trefoil_Ricin-like"/>
    <property type="match status" value="1"/>
</dbReference>
<name>A0ABP6JPK2_9ACTN</name>
<dbReference type="Proteomes" id="UP001500403">
    <property type="component" value="Unassembled WGS sequence"/>
</dbReference>
<sequence>MSRLRRTAIAASTAVLTLSGLVTAGTAPAAAEPGSFDLINKKDGSRLALLDNNTAAEGALANSLRDPNWKYSTEEWASQVVSGRLPDGTHNRVLKNVAANKCLQPLADSPARAMRVVVKTCNGSEIQKWNLQPETASDTNSPWQIWRPVVNKSLALTIDTYGNGSWNTLYLDTSYPSSDRLWALGPNDQPWRY</sequence>
<keyword evidence="3" id="KW-1185">Reference proteome</keyword>
<gene>
    <name evidence="2" type="ORF">GCM10010446_25340</name>
</gene>
<evidence type="ECO:0000256" key="1">
    <source>
        <dbReference type="SAM" id="SignalP"/>
    </source>
</evidence>
<organism evidence="2 3">
    <name type="scientific">Streptomyces enissocaesilis</name>
    <dbReference type="NCBI Taxonomy" id="332589"/>
    <lineage>
        <taxon>Bacteria</taxon>
        <taxon>Bacillati</taxon>
        <taxon>Actinomycetota</taxon>
        <taxon>Actinomycetes</taxon>
        <taxon>Kitasatosporales</taxon>
        <taxon>Streptomycetaceae</taxon>
        <taxon>Streptomyces</taxon>
        <taxon>Streptomyces rochei group</taxon>
    </lineage>
</organism>
<dbReference type="Gene3D" id="2.80.10.50">
    <property type="match status" value="1"/>
</dbReference>
<dbReference type="InterPro" id="IPR006311">
    <property type="entry name" value="TAT_signal"/>
</dbReference>